<name>A0A4Q9L412_9MICR</name>
<evidence type="ECO:0000313" key="2">
    <source>
        <dbReference type="Proteomes" id="UP000293045"/>
    </source>
</evidence>
<dbReference type="Proteomes" id="UP000293045">
    <property type="component" value="Unassembled WGS sequence"/>
</dbReference>
<dbReference type="VEuPathDB" id="MicrosporidiaDB:CWI39_1200p0010"/>
<sequence>MKFFYFYDQDGIILYENYKVSCILYTLKLLLELEGLYEKSRYIYFENIKAVRDMDGIFSYLKSHYNQRNNRMIKFIKKIFYTELNLNKAILSELEFENSDYINIEFISTNISIKETSFTNKIDIYSFYKNKTVVFIEEQISIISDEECSSEEYKKTLIIYLNKYISKLIADIKKDKYNEEFFYLRCAEIYIKLNLLKMCDDVIRIGFKLAKRKGFVDLKYNLIEISIFSQIYKLTKIEYLNIENIKNIVKIIKNFRNIQREIHLVTDLLEYMIFSDILFILKHINIEIYSYNERIYFFYKLASALDEKGFKRLASMYFLKTFLSIQDCTNLEFKNYIKCKIFDMITEKNWKKIFESIHKYVISEDYQKSGICYKFYTDKLFRSVEYLKYEESSFLIKNIEFSGEKNVFLDRNETFLFEAKKNDNKNEIYFLENVKIEIELYSTGEIEILAILGKKIVKNKSVEPNLENISESIIKIDIFKKLKTKNVFNINIPLSVEIQNILFKKNDKLFYTNIKNVKLEKIIPKFKLKLLNYKQFISLFVGETVINKIKFKTEKANDFIPKMIISGLEKYDSDFHKKEIFYLFKKIEPFKGNDISVIYWINEDFYEKILINMNNFVEKLFELEILAENRSNSQIRICTWITPLISFEAENSLFKYNFYIKKKQKVVLIGSDNLVILKWKIKGREGSINILEYK</sequence>
<proteinExistence type="predicted"/>
<comment type="caution">
    <text evidence="1">The sequence shown here is derived from an EMBL/GenBank/DDBJ whole genome shotgun (WGS) entry which is preliminary data.</text>
</comment>
<organism evidence="1 2">
    <name type="scientific">Hamiltosporidium magnivora</name>
    <dbReference type="NCBI Taxonomy" id="148818"/>
    <lineage>
        <taxon>Eukaryota</taxon>
        <taxon>Fungi</taxon>
        <taxon>Fungi incertae sedis</taxon>
        <taxon>Microsporidia</taxon>
        <taxon>Dubosqiidae</taxon>
        <taxon>Hamiltosporidium</taxon>
    </lineage>
</organism>
<dbReference type="VEuPathDB" id="MicrosporidiaDB:CWI36_0039p0070"/>
<evidence type="ECO:0000313" key="1">
    <source>
        <dbReference type="EMBL" id="TBU02237.1"/>
    </source>
</evidence>
<reference evidence="1 2" key="1">
    <citation type="submission" date="2017-12" db="EMBL/GenBank/DDBJ databases">
        <authorList>
            <person name="Pombert J.-F."/>
            <person name="Haag K.L."/>
            <person name="Ebert D."/>
        </authorList>
    </citation>
    <scope>NUCLEOTIDE SEQUENCE [LARGE SCALE GENOMIC DNA]</scope>
    <source>
        <strain evidence="1">IL-BN-2</strain>
    </source>
</reference>
<dbReference type="VEuPathDB" id="MicrosporidiaDB:CWI36_0039p0060"/>
<accession>A0A4Q9L412</accession>
<gene>
    <name evidence="1" type="ORF">CWI39_1200p0010</name>
</gene>
<protein>
    <submittedName>
        <fullName evidence="1">Uncharacterized protein</fullName>
    </submittedName>
</protein>
<dbReference type="EMBL" id="PIXR01001200">
    <property type="protein sequence ID" value="TBU02237.1"/>
    <property type="molecule type" value="Genomic_DNA"/>
</dbReference>
<dbReference type="AlphaFoldDB" id="A0A4Q9L412"/>